<dbReference type="Pfam" id="PF17919">
    <property type="entry name" value="RT_RNaseH_2"/>
    <property type="match status" value="1"/>
</dbReference>
<evidence type="ECO:0008006" key="6">
    <source>
        <dbReference type="Google" id="ProtNLM"/>
    </source>
</evidence>
<dbReference type="Pfam" id="PF00078">
    <property type="entry name" value="RVT_1"/>
    <property type="match status" value="1"/>
</dbReference>
<dbReference type="Proteomes" id="UP000701853">
    <property type="component" value="Chromosome 10"/>
</dbReference>
<dbReference type="FunFam" id="3.30.70.270:FF:000003">
    <property type="entry name" value="Transposon Ty3-G Gag-Pol polyprotein"/>
    <property type="match status" value="1"/>
</dbReference>
<protein>
    <recommendedName>
        <fullName evidence="6">DNA/RNA polymerases superfamily protein</fullName>
    </recommendedName>
</protein>
<dbReference type="InterPro" id="IPR043128">
    <property type="entry name" value="Rev_trsase/Diguanyl_cyclase"/>
</dbReference>
<reference evidence="4 5" key="1">
    <citation type="journal article" date="2021" name="bioRxiv">
        <title>The Gossypium anomalum genome as a resource for cotton improvement and evolutionary analysis of hybrid incompatibility.</title>
        <authorList>
            <person name="Grover C.E."/>
            <person name="Yuan D."/>
            <person name="Arick M.A."/>
            <person name="Miller E.R."/>
            <person name="Hu G."/>
            <person name="Peterson D.G."/>
            <person name="Wendel J.F."/>
            <person name="Udall J.A."/>
        </authorList>
    </citation>
    <scope>NUCLEOTIDE SEQUENCE [LARGE SCALE GENOMIC DNA]</scope>
    <source>
        <strain evidence="4">JFW-Udall</strain>
        <tissue evidence="4">Leaf</tissue>
    </source>
</reference>
<evidence type="ECO:0000313" key="5">
    <source>
        <dbReference type="Proteomes" id="UP000701853"/>
    </source>
</evidence>
<dbReference type="Gene3D" id="3.30.70.270">
    <property type="match status" value="2"/>
</dbReference>
<dbReference type="InterPro" id="IPR043502">
    <property type="entry name" value="DNA/RNA_pol_sf"/>
</dbReference>
<dbReference type="InterPro" id="IPR000477">
    <property type="entry name" value="RT_dom"/>
</dbReference>
<dbReference type="Gene3D" id="3.10.20.370">
    <property type="match status" value="1"/>
</dbReference>
<keyword evidence="1" id="KW-0511">Multifunctional enzyme</keyword>
<gene>
    <name evidence="4" type="ORF">CXB51_025559</name>
</gene>
<dbReference type="InterPro" id="IPR050951">
    <property type="entry name" value="Retrovirus_Pol_polyprotein"/>
</dbReference>
<dbReference type="PANTHER" id="PTHR37984">
    <property type="entry name" value="PROTEIN CBG26694"/>
    <property type="match status" value="1"/>
</dbReference>
<dbReference type="SUPFAM" id="SSF56672">
    <property type="entry name" value="DNA/RNA polymerases"/>
    <property type="match status" value="1"/>
</dbReference>
<evidence type="ECO:0000259" key="2">
    <source>
        <dbReference type="Pfam" id="PF00078"/>
    </source>
</evidence>
<dbReference type="EMBL" id="JAHUZN010000010">
    <property type="protein sequence ID" value="KAG8480814.1"/>
    <property type="molecule type" value="Genomic_DNA"/>
</dbReference>
<sequence length="374" mass="42870">MRMCIDYHQLNKVTIKNKYSLPRIDDLFDQLKGASVFSKIDLRLGYYQLRAVFGPVCSCVIDDILIYSCDETEHTEHLRLVLQILRDKQLYAKFSKCEFWLREVSFLGHVVSASGIRVDPSKISAILDWKPPRNVTKVRSFLGLAGYYRQFVKGFSMIASPMTKLLQKDIKFEWSGKCQKSFNQLKSYLTEAPVLVQPESGKEFVIYSDASLLGLSCVLMQEGRVVAYASRQLKPHEKNYPTHDLELAAIVFALKIWQHYLFGERCHANVVADVLSHKSLFTLRAMNKVDDELVAKRAECASNVESEFQLDDNDCLMFRSRLIEFTMDFVSGLPLSPSKKDVIWVVVDRLTKSAHFIPVHMDLSLDKLAELYVS</sequence>
<accession>A0A8J5Z446</accession>
<dbReference type="AlphaFoldDB" id="A0A8J5Z446"/>
<evidence type="ECO:0000313" key="4">
    <source>
        <dbReference type="EMBL" id="KAG8480814.1"/>
    </source>
</evidence>
<dbReference type="FunFam" id="3.10.20.370:FF:000001">
    <property type="entry name" value="Retrovirus-related Pol polyprotein from transposon 17.6-like protein"/>
    <property type="match status" value="1"/>
</dbReference>
<name>A0A8J5Z446_9ROSI</name>
<comment type="caution">
    <text evidence="4">The sequence shown here is derived from an EMBL/GenBank/DDBJ whole genome shotgun (WGS) entry which is preliminary data.</text>
</comment>
<dbReference type="InterPro" id="IPR041577">
    <property type="entry name" value="RT_RNaseH_2"/>
</dbReference>
<dbReference type="FunFam" id="3.30.70.270:FF:000020">
    <property type="entry name" value="Transposon Tf2-6 polyprotein-like Protein"/>
    <property type="match status" value="1"/>
</dbReference>
<dbReference type="PANTHER" id="PTHR37984:SF5">
    <property type="entry name" value="PROTEIN NYNRIN-LIKE"/>
    <property type="match status" value="1"/>
</dbReference>
<proteinExistence type="predicted"/>
<dbReference type="GO" id="GO:0003824">
    <property type="term" value="F:catalytic activity"/>
    <property type="evidence" value="ECO:0007669"/>
    <property type="project" value="UniProtKB-KW"/>
</dbReference>
<feature type="domain" description="Reverse transcriptase/retrotransposon-derived protein RNase H-like" evidence="3">
    <location>
        <begin position="174"/>
        <end position="265"/>
    </location>
</feature>
<dbReference type="CDD" id="cd01647">
    <property type="entry name" value="RT_LTR"/>
    <property type="match status" value="1"/>
</dbReference>
<dbReference type="OrthoDB" id="415724at2759"/>
<keyword evidence="5" id="KW-1185">Reference proteome</keyword>
<evidence type="ECO:0000256" key="1">
    <source>
        <dbReference type="ARBA" id="ARBA00023268"/>
    </source>
</evidence>
<organism evidence="4 5">
    <name type="scientific">Gossypium anomalum</name>
    <dbReference type="NCBI Taxonomy" id="47600"/>
    <lineage>
        <taxon>Eukaryota</taxon>
        <taxon>Viridiplantae</taxon>
        <taxon>Streptophyta</taxon>
        <taxon>Embryophyta</taxon>
        <taxon>Tracheophyta</taxon>
        <taxon>Spermatophyta</taxon>
        <taxon>Magnoliopsida</taxon>
        <taxon>eudicotyledons</taxon>
        <taxon>Gunneridae</taxon>
        <taxon>Pentapetalae</taxon>
        <taxon>rosids</taxon>
        <taxon>malvids</taxon>
        <taxon>Malvales</taxon>
        <taxon>Malvaceae</taxon>
        <taxon>Malvoideae</taxon>
        <taxon>Gossypium</taxon>
    </lineage>
</organism>
<evidence type="ECO:0000259" key="3">
    <source>
        <dbReference type="Pfam" id="PF17919"/>
    </source>
</evidence>
<feature type="domain" description="Reverse transcriptase" evidence="2">
    <location>
        <begin position="56"/>
        <end position="110"/>
    </location>
</feature>